<accession>A0A8B9MJH5</accession>
<feature type="signal peptide" evidence="1">
    <location>
        <begin position="1"/>
        <end position="20"/>
    </location>
</feature>
<dbReference type="SUPFAM" id="SSF50370">
    <property type="entry name" value="Ricin B-like lectins"/>
    <property type="match status" value="1"/>
</dbReference>
<dbReference type="SUPFAM" id="SSF49265">
    <property type="entry name" value="Fibronectin type III"/>
    <property type="match status" value="1"/>
</dbReference>
<dbReference type="PROSITE" id="PS50231">
    <property type="entry name" value="RICIN_B_LECTIN"/>
    <property type="match status" value="1"/>
</dbReference>
<protein>
    <recommendedName>
        <fullName evidence="2">Ricin B lectin domain-containing protein</fullName>
    </recommendedName>
</protein>
<dbReference type="Gene3D" id="2.80.10.50">
    <property type="match status" value="1"/>
</dbReference>
<dbReference type="InterPro" id="IPR050713">
    <property type="entry name" value="RTP_Phos/Ushers"/>
</dbReference>
<name>A0A8B9MJH5_9AVES</name>
<dbReference type="InterPro" id="IPR000772">
    <property type="entry name" value="Ricin_B_lectin"/>
</dbReference>
<feature type="domain" description="Ricin B lectin" evidence="2">
    <location>
        <begin position="18"/>
        <end position="130"/>
    </location>
</feature>
<dbReference type="GO" id="GO:0043235">
    <property type="term" value="C:receptor complex"/>
    <property type="evidence" value="ECO:0007669"/>
    <property type="project" value="TreeGrafter"/>
</dbReference>
<keyword evidence="1" id="KW-0732">Signal</keyword>
<keyword evidence="4" id="KW-1185">Reference proteome</keyword>
<evidence type="ECO:0000313" key="3">
    <source>
        <dbReference type="Ensembl" id="ENSANIP00000009144.1"/>
    </source>
</evidence>
<dbReference type="InterPro" id="IPR036116">
    <property type="entry name" value="FN3_sf"/>
</dbReference>
<evidence type="ECO:0000259" key="2">
    <source>
        <dbReference type="Pfam" id="PF24562"/>
    </source>
</evidence>
<sequence length="387" mass="42609">MDSLFHVLVSTCLALTFSEAFLIIHVQKQQCLSEKKGVIMEKCNMTNLNQQWQWMADDRLLHVKSAQCLSISTRSALSSRSIIVDCPQAVRWTCHEEDGLLKVANSSLFLTKQGQKVMAKQSKKYLHTWMQLEASETGKPVYVNLCSKQDLQDADTSVWSTRTTSPPLNAVTSRPENLLKSSTEMFIRNVTEHFSKNLIENLYFDLKSAVTERAWMPTTTLRYSSTTEEAAPGEVAGCSANLTERRVAGQSVRLRWGAAGRACNFSLSGRSEDGEAVGCQPAPTGNGSYGCTLRGLEAGTWYQLRIEPLADGEAVNISVQTGTGGGHGRCSGRDAGLFLPVAVLRPAVRGGRCICSDCKPTVFAERSYPILRLSPLYPAARNNRCRK</sequence>
<reference evidence="3" key="1">
    <citation type="submission" date="2025-08" db="UniProtKB">
        <authorList>
            <consortium name="Ensembl"/>
        </authorList>
    </citation>
    <scope>IDENTIFICATION</scope>
</reference>
<dbReference type="Ensembl" id="ENSANIT00000009455.1">
    <property type="protein sequence ID" value="ENSANIP00000009144.1"/>
    <property type="gene ID" value="ENSANIG00000006171.1"/>
</dbReference>
<proteinExistence type="predicted"/>
<reference evidence="3" key="2">
    <citation type="submission" date="2025-09" db="UniProtKB">
        <authorList>
            <consortium name="Ensembl"/>
        </authorList>
    </citation>
    <scope>IDENTIFICATION</scope>
</reference>
<dbReference type="GO" id="GO:0001525">
    <property type="term" value="P:angiogenesis"/>
    <property type="evidence" value="ECO:0007669"/>
    <property type="project" value="TreeGrafter"/>
</dbReference>
<dbReference type="InterPro" id="IPR035992">
    <property type="entry name" value="Ricin_B-like_lectins"/>
</dbReference>
<dbReference type="CDD" id="cd23409">
    <property type="entry name" value="beta-trefoil_Ricin_PTPRB-like"/>
    <property type="match status" value="1"/>
</dbReference>
<evidence type="ECO:0000256" key="1">
    <source>
        <dbReference type="SAM" id="SignalP"/>
    </source>
</evidence>
<dbReference type="Pfam" id="PF24562">
    <property type="entry name" value="CysR_MRC2_N"/>
    <property type="match status" value="1"/>
</dbReference>
<dbReference type="AlphaFoldDB" id="A0A8B9MJH5"/>
<organism evidence="3 4">
    <name type="scientific">Accipiter nisus</name>
    <name type="common">Eurasian sparrowhawk</name>
    <dbReference type="NCBI Taxonomy" id="211598"/>
    <lineage>
        <taxon>Eukaryota</taxon>
        <taxon>Metazoa</taxon>
        <taxon>Chordata</taxon>
        <taxon>Craniata</taxon>
        <taxon>Vertebrata</taxon>
        <taxon>Euteleostomi</taxon>
        <taxon>Archelosauria</taxon>
        <taxon>Archosauria</taxon>
        <taxon>Dinosauria</taxon>
        <taxon>Saurischia</taxon>
        <taxon>Theropoda</taxon>
        <taxon>Coelurosauria</taxon>
        <taxon>Aves</taxon>
        <taxon>Neognathae</taxon>
        <taxon>Neoaves</taxon>
        <taxon>Telluraves</taxon>
        <taxon>Accipitrimorphae</taxon>
        <taxon>Accipitriformes</taxon>
        <taxon>Accipitridae</taxon>
        <taxon>Accipitrinae</taxon>
        <taxon>Accipiter</taxon>
    </lineage>
</organism>
<dbReference type="PANTHER" id="PTHR46957:SF2">
    <property type="entry name" value="RECEPTOR-TYPE TYROSINE-PROTEIN PHOSPHATASE BETA"/>
    <property type="match status" value="1"/>
</dbReference>
<feature type="chain" id="PRO_5034459720" description="Ricin B lectin domain-containing protein" evidence="1">
    <location>
        <begin position="21"/>
        <end position="387"/>
    </location>
</feature>
<dbReference type="Proteomes" id="UP000694541">
    <property type="component" value="Unplaced"/>
</dbReference>
<dbReference type="PANTHER" id="PTHR46957">
    <property type="entry name" value="CYTOKINE RECEPTOR"/>
    <property type="match status" value="1"/>
</dbReference>
<dbReference type="GO" id="GO:0045296">
    <property type="term" value="F:cadherin binding"/>
    <property type="evidence" value="ECO:0007669"/>
    <property type="project" value="TreeGrafter"/>
</dbReference>
<evidence type="ECO:0000313" key="4">
    <source>
        <dbReference type="Proteomes" id="UP000694541"/>
    </source>
</evidence>